<dbReference type="InterPro" id="IPR011011">
    <property type="entry name" value="Znf_FYVE_PHD"/>
</dbReference>
<dbReference type="Proteomes" id="UP000794436">
    <property type="component" value="Unassembled WGS sequence"/>
</dbReference>
<evidence type="ECO:0000313" key="3">
    <source>
        <dbReference type="EMBL" id="TMW59562.1"/>
    </source>
</evidence>
<keyword evidence="4" id="KW-1185">Reference proteome</keyword>
<sequence length="694" mass="76902">MASRAAVLAMPPSRPVASNHKHGDASSGPSALVVSDDDLVALAAKTASTIQWDKILHMSSQWQWLEGADEFSIYTKQDGPRFAVLAVGIVSCCAAELRNVMYATKNNEHIRCVDAMHGSDFRDGEVAHDVDIGSLRLPSALPSRTSASLGQLSVKTVTFNKTGWLSSLEDWCYLDAIYDDRSGESFEKLSTSLDFDDFFDGKPRNVGKRLQNMVTGYFVHNDHGLNKNDRESEQPGQLPGSQAGNQKKTKKCRVYFYAEMFTPKQSRFSFSSTRGGAGEKTTKSRLLQLARNCARLPRVVRSRRLGVQVLVNRSLFRPPSNLLCLCCSKTLLIARLCRLCGHIVCENCSDTYERERLIFGQPRMQIDMIRVCGHCMTRVDATDYSNVSTKSLRSARVTPNNKDDKPADAVLTDLLQDALMGAKSHRQKESVMSVIKHILDLDSALGSPSPSSSITPLFSSFSSDSDYIYAIQNHLEVKSLRASECEIANAEERQYQVNPNDNVELPMTFPMPDNEEKRVQMIKDSGIREVGANEELNIICSLAKKELDCLVSFVTIMDKTELYVAASSMEEARCQVFPRDTTICTYTIMGTKPMVIPHPEADIRFHRTAAVADMGARFYCGFPVFGEDNKTVIGTVCCVDSKSRDLTEAEYTSLSKLAETASKVVRVHTQRRKSVSKQAISAALGAMPPLARHS</sequence>
<protein>
    <recommendedName>
        <fullName evidence="2">GAF domain-containing protein</fullName>
    </recommendedName>
</protein>
<comment type="caution">
    <text evidence="3">The sequence shown here is derived from an EMBL/GenBank/DDBJ whole genome shotgun (WGS) entry which is preliminary data.</text>
</comment>
<evidence type="ECO:0000313" key="4">
    <source>
        <dbReference type="Proteomes" id="UP000794436"/>
    </source>
</evidence>
<accession>A0A8K1CBZ4</accession>
<dbReference type="SMART" id="SM00065">
    <property type="entry name" value="GAF"/>
    <property type="match status" value="1"/>
</dbReference>
<dbReference type="Pfam" id="PF01590">
    <property type="entry name" value="GAF"/>
    <property type="match status" value="1"/>
</dbReference>
<dbReference type="InterPro" id="IPR029016">
    <property type="entry name" value="GAF-like_dom_sf"/>
</dbReference>
<evidence type="ECO:0000259" key="2">
    <source>
        <dbReference type="SMART" id="SM00065"/>
    </source>
</evidence>
<dbReference type="EMBL" id="SPLM01000109">
    <property type="protein sequence ID" value="TMW59562.1"/>
    <property type="molecule type" value="Genomic_DNA"/>
</dbReference>
<feature type="compositionally biased region" description="Basic and acidic residues" evidence="1">
    <location>
        <begin position="224"/>
        <end position="233"/>
    </location>
</feature>
<feature type="region of interest" description="Disordered" evidence="1">
    <location>
        <begin position="1"/>
        <end position="28"/>
    </location>
</feature>
<feature type="region of interest" description="Disordered" evidence="1">
    <location>
        <begin position="224"/>
        <end position="247"/>
    </location>
</feature>
<dbReference type="InterPro" id="IPR003018">
    <property type="entry name" value="GAF"/>
</dbReference>
<dbReference type="PANTHER" id="PTHR43102">
    <property type="entry name" value="SLR1143 PROTEIN"/>
    <property type="match status" value="1"/>
</dbReference>
<dbReference type="SUPFAM" id="SSF57903">
    <property type="entry name" value="FYVE/PHD zinc finger"/>
    <property type="match status" value="1"/>
</dbReference>
<name>A0A8K1CBZ4_PYTOL</name>
<proteinExistence type="predicted"/>
<dbReference type="PANTHER" id="PTHR43102:SF2">
    <property type="entry name" value="GAF DOMAIN-CONTAINING PROTEIN"/>
    <property type="match status" value="1"/>
</dbReference>
<evidence type="ECO:0000256" key="1">
    <source>
        <dbReference type="SAM" id="MobiDB-lite"/>
    </source>
</evidence>
<dbReference type="OrthoDB" id="153648at2759"/>
<reference evidence="3" key="1">
    <citation type="submission" date="2019-03" db="EMBL/GenBank/DDBJ databases">
        <title>Long read genome sequence of the mycoparasitic Pythium oligandrum ATCC 38472 isolated from sugarbeet rhizosphere.</title>
        <authorList>
            <person name="Gaulin E."/>
        </authorList>
    </citation>
    <scope>NUCLEOTIDE SEQUENCE</scope>
    <source>
        <strain evidence="3">ATCC 38472_TT</strain>
    </source>
</reference>
<gene>
    <name evidence="3" type="ORF">Poli38472_004631</name>
</gene>
<organism evidence="3 4">
    <name type="scientific">Pythium oligandrum</name>
    <name type="common">Mycoparasitic fungus</name>
    <dbReference type="NCBI Taxonomy" id="41045"/>
    <lineage>
        <taxon>Eukaryota</taxon>
        <taxon>Sar</taxon>
        <taxon>Stramenopiles</taxon>
        <taxon>Oomycota</taxon>
        <taxon>Peronosporomycetes</taxon>
        <taxon>Pythiales</taxon>
        <taxon>Pythiaceae</taxon>
        <taxon>Pythium</taxon>
    </lineage>
</organism>
<dbReference type="Gene3D" id="3.30.450.40">
    <property type="match status" value="1"/>
</dbReference>
<feature type="domain" description="GAF" evidence="2">
    <location>
        <begin position="531"/>
        <end position="675"/>
    </location>
</feature>
<dbReference type="AlphaFoldDB" id="A0A8K1CBZ4"/>
<dbReference type="SUPFAM" id="SSF55781">
    <property type="entry name" value="GAF domain-like"/>
    <property type="match status" value="1"/>
</dbReference>